<dbReference type="Pfam" id="PF16819">
    <property type="entry name" value="DUF5074"/>
    <property type="match status" value="1"/>
</dbReference>
<proteinExistence type="predicted"/>
<dbReference type="NCBIfam" id="TIGR02276">
    <property type="entry name" value="beta_rpt_yvtn"/>
    <property type="match status" value="1"/>
</dbReference>
<dbReference type="InterPro" id="IPR011964">
    <property type="entry name" value="YVTN_b-propeller_repeat"/>
</dbReference>
<gene>
    <name evidence="2" type="ORF">HW556_02865</name>
</gene>
<dbReference type="PANTHER" id="PTHR47197:SF3">
    <property type="entry name" value="DIHYDRO-HEME D1 DEHYDROGENASE"/>
    <property type="match status" value="1"/>
</dbReference>
<keyword evidence="3" id="KW-1185">Reference proteome</keyword>
<dbReference type="InterPro" id="IPR031815">
    <property type="entry name" value="DUF5074"/>
</dbReference>
<name>A0ABX2PYR8_9BACT</name>
<protein>
    <recommendedName>
        <fullName evidence="4">YncE family protein</fullName>
    </recommendedName>
</protein>
<dbReference type="PANTHER" id="PTHR47197">
    <property type="entry name" value="PROTEIN NIRF"/>
    <property type="match status" value="1"/>
</dbReference>
<evidence type="ECO:0000313" key="3">
    <source>
        <dbReference type="Proteomes" id="UP000626554"/>
    </source>
</evidence>
<dbReference type="Gene3D" id="2.130.10.10">
    <property type="entry name" value="YVTN repeat-like/Quinoprotein amine dehydrogenase"/>
    <property type="match status" value="1"/>
</dbReference>
<feature type="signal peptide" evidence="1">
    <location>
        <begin position="1"/>
        <end position="26"/>
    </location>
</feature>
<dbReference type="SUPFAM" id="SSF63825">
    <property type="entry name" value="YWTD domain"/>
    <property type="match status" value="1"/>
</dbReference>
<dbReference type="InterPro" id="IPR051200">
    <property type="entry name" value="Host-pathogen_enzymatic-act"/>
</dbReference>
<reference evidence="2 3" key="1">
    <citation type="submission" date="2020-05" db="EMBL/GenBank/DDBJ databases">
        <title>Hymenobacter terrestris sp. nov. and Hymenobacter lapidiphilus sp. nov., isolated from regoliths in Antarctica.</title>
        <authorList>
            <person name="Sedlacek I."/>
            <person name="Pantucek R."/>
            <person name="Zeman M."/>
            <person name="Holochova P."/>
            <person name="Kralova S."/>
            <person name="Stankova E."/>
            <person name="Sedo O."/>
            <person name="Micenkova L."/>
            <person name="Svec P."/>
            <person name="Gupta V."/>
            <person name="Sood U."/>
            <person name="Korpole U.S."/>
            <person name="Lal R."/>
        </authorList>
    </citation>
    <scope>NUCLEOTIDE SEQUENCE [LARGE SCALE GENOMIC DNA]</scope>
    <source>
        <strain evidence="2 3">P5252</strain>
    </source>
</reference>
<sequence>MKPFIAFTSLTGRLLLGSAAALTLLACDPDNDPNPGAAPVVTNSVFVINEGNFGRSNADISLFSKASNSVINRSLFASATNATLGDVAQSMAVRDSLGYIVVNNSNKLEVVSLAKFRSKATIKDLMLPRYFVAASSDKGYVTETVSYTAANGRVSVIDLKANRVVKTIEVGSQPERLAVVGSRLYVTNSGGNTVTVINTNTDVVEGTITVGDGPNSVVADRDGAVWVLSGGQVAYNPDFSIDYSRTTKGSLARIVPGQLMATTREVPSNLSAPGRLTINGSLDQLYYTYLGGVYTLGINEATLPTTPLIKRGSFYGLGVDPQDGTIYGGLASFTAADKVIRFRNTGAAIDSFTVLAGPNGFVFY</sequence>
<dbReference type="Proteomes" id="UP000626554">
    <property type="component" value="Unassembled WGS sequence"/>
</dbReference>
<keyword evidence="1" id="KW-0732">Signal</keyword>
<evidence type="ECO:0000313" key="2">
    <source>
        <dbReference type="EMBL" id="NVO83811.1"/>
    </source>
</evidence>
<dbReference type="EMBL" id="JABKAV010000004">
    <property type="protein sequence ID" value="NVO83811.1"/>
    <property type="molecule type" value="Genomic_DNA"/>
</dbReference>
<evidence type="ECO:0000256" key="1">
    <source>
        <dbReference type="SAM" id="SignalP"/>
    </source>
</evidence>
<dbReference type="RefSeq" id="WP_176897767.1">
    <property type="nucleotide sequence ID" value="NZ_JABKAV010000004.1"/>
</dbReference>
<feature type="chain" id="PRO_5046797067" description="YncE family protein" evidence="1">
    <location>
        <begin position="27"/>
        <end position="364"/>
    </location>
</feature>
<organism evidence="2 3">
    <name type="scientific">Hymenobacter terrestris</name>
    <dbReference type="NCBI Taxonomy" id="2748310"/>
    <lineage>
        <taxon>Bacteria</taxon>
        <taxon>Pseudomonadati</taxon>
        <taxon>Bacteroidota</taxon>
        <taxon>Cytophagia</taxon>
        <taxon>Cytophagales</taxon>
        <taxon>Hymenobacteraceae</taxon>
        <taxon>Hymenobacter</taxon>
    </lineage>
</organism>
<evidence type="ECO:0008006" key="4">
    <source>
        <dbReference type="Google" id="ProtNLM"/>
    </source>
</evidence>
<comment type="caution">
    <text evidence="2">The sequence shown here is derived from an EMBL/GenBank/DDBJ whole genome shotgun (WGS) entry which is preliminary data.</text>
</comment>
<dbReference type="PROSITE" id="PS51257">
    <property type="entry name" value="PROKAR_LIPOPROTEIN"/>
    <property type="match status" value="1"/>
</dbReference>
<accession>A0ABX2PYR8</accession>
<dbReference type="InterPro" id="IPR015943">
    <property type="entry name" value="WD40/YVTN_repeat-like_dom_sf"/>
</dbReference>